<organism evidence="1 2">
    <name type="scientific">Phytophthora nicotianae P1976</name>
    <dbReference type="NCBI Taxonomy" id="1317066"/>
    <lineage>
        <taxon>Eukaryota</taxon>
        <taxon>Sar</taxon>
        <taxon>Stramenopiles</taxon>
        <taxon>Oomycota</taxon>
        <taxon>Peronosporomycetes</taxon>
        <taxon>Peronosporales</taxon>
        <taxon>Peronosporaceae</taxon>
        <taxon>Phytophthora</taxon>
    </lineage>
</organism>
<gene>
    <name evidence="1" type="ORF">F444_09133</name>
</gene>
<accession>A0A081A8K9</accession>
<name>A0A081A8K9_PHYNI</name>
<evidence type="ECO:0000313" key="1">
    <source>
        <dbReference type="EMBL" id="ETO75220.1"/>
    </source>
</evidence>
<sequence>MVSIALLGVHKKLPLALASSHFGVGITSVSIVAVSCDVVAAKTLAIQGKDPRSSSIRLVTAKLPTIGRSGVSTVLEVD</sequence>
<proteinExistence type="predicted"/>
<dbReference type="Proteomes" id="UP000028582">
    <property type="component" value="Unassembled WGS sequence"/>
</dbReference>
<reference evidence="1 2" key="1">
    <citation type="submission" date="2013-11" db="EMBL/GenBank/DDBJ databases">
        <title>The Genome Sequence of Phytophthora parasitica P1976.</title>
        <authorList>
            <consortium name="The Broad Institute Genomics Platform"/>
            <person name="Russ C."/>
            <person name="Tyler B."/>
            <person name="Panabieres F."/>
            <person name="Shan W."/>
            <person name="Tripathy S."/>
            <person name="Grunwald N."/>
            <person name="Machado M."/>
            <person name="Johnson C.S."/>
            <person name="Walker B."/>
            <person name="Young S."/>
            <person name="Zeng Q."/>
            <person name="Gargeya S."/>
            <person name="Fitzgerald M."/>
            <person name="Haas B."/>
            <person name="Abouelleil A."/>
            <person name="Allen A.W."/>
            <person name="Alvarado L."/>
            <person name="Arachchi H.M."/>
            <person name="Berlin A.M."/>
            <person name="Chapman S.B."/>
            <person name="Gainer-Dewar J."/>
            <person name="Goldberg J."/>
            <person name="Griggs A."/>
            <person name="Gujja S."/>
            <person name="Hansen M."/>
            <person name="Howarth C."/>
            <person name="Imamovic A."/>
            <person name="Ireland A."/>
            <person name="Larimer J."/>
            <person name="McCowan C."/>
            <person name="Murphy C."/>
            <person name="Pearson M."/>
            <person name="Poon T.W."/>
            <person name="Priest M."/>
            <person name="Roberts A."/>
            <person name="Saif S."/>
            <person name="Shea T."/>
            <person name="Sisk P."/>
            <person name="Sykes S."/>
            <person name="Wortman J."/>
            <person name="Nusbaum C."/>
            <person name="Birren B."/>
        </authorList>
    </citation>
    <scope>NUCLEOTIDE SEQUENCE [LARGE SCALE GENOMIC DNA]</scope>
    <source>
        <strain evidence="1 2">P1976</strain>
    </source>
</reference>
<comment type="caution">
    <text evidence="1">The sequence shown here is derived from an EMBL/GenBank/DDBJ whole genome shotgun (WGS) entry which is preliminary data.</text>
</comment>
<dbReference type="AlphaFoldDB" id="A0A081A8K9"/>
<protein>
    <submittedName>
        <fullName evidence="1">Uncharacterized protein</fullName>
    </submittedName>
</protein>
<evidence type="ECO:0000313" key="2">
    <source>
        <dbReference type="Proteomes" id="UP000028582"/>
    </source>
</evidence>
<dbReference type="EMBL" id="ANJA01001697">
    <property type="protein sequence ID" value="ETO75220.1"/>
    <property type="molecule type" value="Genomic_DNA"/>
</dbReference>